<feature type="domain" description="RING-type" evidence="8">
    <location>
        <begin position="447"/>
        <end position="659"/>
    </location>
</feature>
<dbReference type="GO" id="GO:1990450">
    <property type="term" value="F:linear polyubiquitin binding"/>
    <property type="evidence" value="ECO:0007669"/>
    <property type="project" value="TreeGrafter"/>
</dbReference>
<dbReference type="GO" id="GO:0070530">
    <property type="term" value="F:K63-linked polyubiquitin modification-dependent protein binding"/>
    <property type="evidence" value="ECO:0007669"/>
    <property type="project" value="TreeGrafter"/>
</dbReference>
<evidence type="ECO:0000259" key="8">
    <source>
        <dbReference type="PROSITE" id="PS51873"/>
    </source>
</evidence>
<dbReference type="Gene3D" id="3.30.40.10">
    <property type="entry name" value="Zinc/RING finger domain, C3HC4 (zinc finger)"/>
    <property type="match status" value="1"/>
</dbReference>
<dbReference type="EMBL" id="CAJOBC010000137">
    <property type="protein sequence ID" value="CAF3543755.1"/>
    <property type="molecule type" value="Genomic_DNA"/>
</dbReference>
<accession>A0A813Q6I6</accession>
<dbReference type="InterPro" id="IPR013083">
    <property type="entry name" value="Znf_RING/FYVE/PHD"/>
</dbReference>
<comment type="caution">
    <text evidence="9">The sequence shown here is derived from an EMBL/GenBank/DDBJ whole genome shotgun (WGS) entry which is preliminary data.</text>
</comment>
<evidence type="ECO:0000256" key="3">
    <source>
        <dbReference type="ARBA" id="ARBA00022737"/>
    </source>
</evidence>
<keyword evidence="4" id="KW-0863">Zinc-finger</keyword>
<evidence type="ECO:0000256" key="1">
    <source>
        <dbReference type="ARBA" id="ARBA00022679"/>
    </source>
</evidence>
<gene>
    <name evidence="9" type="ORF">GPM918_LOCUS1478</name>
    <name evidence="10" type="ORF">SRO942_LOCUS1478</name>
</gene>
<evidence type="ECO:0000256" key="7">
    <source>
        <dbReference type="SAM" id="MobiDB-lite"/>
    </source>
</evidence>
<evidence type="ECO:0000313" key="10">
    <source>
        <dbReference type="EMBL" id="CAF3543755.1"/>
    </source>
</evidence>
<protein>
    <recommendedName>
        <fullName evidence="8">RING-type domain-containing protein</fullName>
    </recommendedName>
</protein>
<dbReference type="PANTHER" id="PTHR16004:SF5">
    <property type="entry name" value="E3 UBIQUITIN-PROTEIN LIGASE RNF31"/>
    <property type="match status" value="1"/>
</dbReference>
<evidence type="ECO:0000313" key="9">
    <source>
        <dbReference type="EMBL" id="CAF0762693.1"/>
    </source>
</evidence>
<proteinExistence type="predicted"/>
<name>A0A813Q6I6_9BILA</name>
<organism evidence="9 11">
    <name type="scientific">Didymodactylos carnosus</name>
    <dbReference type="NCBI Taxonomy" id="1234261"/>
    <lineage>
        <taxon>Eukaryota</taxon>
        <taxon>Metazoa</taxon>
        <taxon>Spiralia</taxon>
        <taxon>Gnathifera</taxon>
        <taxon>Rotifera</taxon>
        <taxon>Eurotatoria</taxon>
        <taxon>Bdelloidea</taxon>
        <taxon>Philodinida</taxon>
        <taxon>Philodinidae</taxon>
        <taxon>Didymodactylos</taxon>
    </lineage>
</organism>
<keyword evidence="3" id="KW-0677">Repeat</keyword>
<dbReference type="Proteomes" id="UP000663829">
    <property type="component" value="Unassembled WGS sequence"/>
</dbReference>
<dbReference type="InterPro" id="IPR026254">
    <property type="entry name" value="RNF31-like"/>
</dbReference>
<dbReference type="GO" id="GO:0008270">
    <property type="term" value="F:zinc ion binding"/>
    <property type="evidence" value="ECO:0007669"/>
    <property type="project" value="UniProtKB-KW"/>
</dbReference>
<dbReference type="Proteomes" id="UP000681722">
    <property type="component" value="Unassembled WGS sequence"/>
</dbReference>
<reference evidence="9" key="1">
    <citation type="submission" date="2021-02" db="EMBL/GenBank/DDBJ databases">
        <authorList>
            <person name="Nowell W R."/>
        </authorList>
    </citation>
    <scope>NUCLEOTIDE SEQUENCE</scope>
</reference>
<dbReference type="PROSITE" id="PS51873">
    <property type="entry name" value="TRIAD"/>
    <property type="match status" value="1"/>
</dbReference>
<evidence type="ECO:0000256" key="2">
    <source>
        <dbReference type="ARBA" id="ARBA00022723"/>
    </source>
</evidence>
<keyword evidence="6" id="KW-0862">Zinc</keyword>
<dbReference type="GO" id="GO:0071797">
    <property type="term" value="C:LUBAC complex"/>
    <property type="evidence" value="ECO:0007669"/>
    <property type="project" value="InterPro"/>
</dbReference>
<feature type="compositionally biased region" description="Low complexity" evidence="7">
    <location>
        <begin position="178"/>
        <end position="189"/>
    </location>
</feature>
<dbReference type="Pfam" id="PF22191">
    <property type="entry name" value="IBR_1"/>
    <property type="match status" value="1"/>
</dbReference>
<feature type="region of interest" description="Disordered" evidence="7">
    <location>
        <begin position="160"/>
        <end position="206"/>
    </location>
</feature>
<keyword evidence="1" id="KW-0808">Transferase</keyword>
<keyword evidence="5" id="KW-0833">Ubl conjugation pathway</keyword>
<dbReference type="InterPro" id="IPR044066">
    <property type="entry name" value="TRIAD_supradom"/>
</dbReference>
<evidence type="ECO:0000313" key="11">
    <source>
        <dbReference type="Proteomes" id="UP000663829"/>
    </source>
</evidence>
<evidence type="ECO:0000256" key="5">
    <source>
        <dbReference type="ARBA" id="ARBA00022786"/>
    </source>
</evidence>
<dbReference type="GO" id="GO:0061630">
    <property type="term" value="F:ubiquitin protein ligase activity"/>
    <property type="evidence" value="ECO:0007669"/>
    <property type="project" value="TreeGrafter"/>
</dbReference>
<evidence type="ECO:0000256" key="4">
    <source>
        <dbReference type="ARBA" id="ARBA00022771"/>
    </source>
</evidence>
<dbReference type="PANTHER" id="PTHR16004">
    <property type="entry name" value="RING FINGER PROTEIN 31-RELATED"/>
    <property type="match status" value="1"/>
</dbReference>
<dbReference type="EMBL" id="CAJNOQ010000137">
    <property type="protein sequence ID" value="CAF0762693.1"/>
    <property type="molecule type" value="Genomic_DNA"/>
</dbReference>
<evidence type="ECO:0000256" key="6">
    <source>
        <dbReference type="ARBA" id="ARBA00022833"/>
    </source>
</evidence>
<dbReference type="GO" id="GO:0036435">
    <property type="term" value="F:K48-linked polyubiquitin modification-dependent protein binding"/>
    <property type="evidence" value="ECO:0007669"/>
    <property type="project" value="TreeGrafter"/>
</dbReference>
<dbReference type="AlphaFoldDB" id="A0A813Q6I6"/>
<keyword evidence="2" id="KW-0479">Metal-binding</keyword>
<dbReference type="SUPFAM" id="SSF57850">
    <property type="entry name" value="RING/U-box"/>
    <property type="match status" value="2"/>
</dbReference>
<keyword evidence="11" id="KW-1185">Reference proteome</keyword>
<dbReference type="OrthoDB" id="9978677at2759"/>
<dbReference type="GO" id="GO:0097039">
    <property type="term" value="P:protein linear polyubiquitination"/>
    <property type="evidence" value="ECO:0007669"/>
    <property type="project" value="TreeGrafter"/>
</dbReference>
<sequence length="795" mass="92348">MAQENNLEIVDKLNELPSTQERVITIAIESDPLSKCLGELRNVLYELEKENIHTLYQTVLPLSTLLNNISVSEAANLPLHTYFINKLSEKEPLLNLLPEVGYMSTNGGPYEYHAPVNASQENKRKILIDEIQQFCEDLKNLKDRKNPKLERSLQQIINDVTSNDQHDFERTSSPLQKSSSFRSSPVPLSTETPRKLPNSKTVTDGNQRTIEKIKHIKEQIEPKYDRPCERRFVRRKLLLNLVQEKNPEINIEANYLETSMDETIRTLKESDKRSTHHDNDEIYIECLLRANFETSSAKEMLLNNRPNLNTLQYEVKTDITGCIARLKQQYDKLTEEGNDTEQQLLREGDEWKNTYHIQKSLVQLRNQYQLREDESILVGKVYRLLRCELMSIVDKQISRQTENLIKLELLANALCSIELSCLANVDMGDIKDILRSPIDQDFAIKALSTPCNICFDSFPRSQIESLFYQCEHTWCRSCAKEYYRKTVNKINDLASLKQLFIFWFSSERKVLDTYHENLFHATRGEKIKRCGSPKCLAFFDVHNNQIMRVQCPQTGCRFLQCAQCCRKWHDEHLTRNLTCEEYGEWLISNDPDSEEAQMQRYLATAGMSCPQCNAIYEYRPGGCEHFKCSACKSDFCRICSGFFYDQNRPCPSLTCNLKQSLHAHCPPNCFREIRDFCEIDKTQGISFKEELDAKPQATTQKCPVDDCKNPASNLCNNRFCEKCYQEFLCLFLWRNQLEPWSFYEQHQLRQKLSLATPPVIVPETTTKEELITLARQHLPLGKPKTLPKVLPKTEN</sequence>